<dbReference type="InterPro" id="IPR006955">
    <property type="entry name" value="Uso1_p115_C"/>
</dbReference>
<dbReference type="InterPro" id="IPR024095">
    <property type="entry name" value="Vesicle_P115"/>
</dbReference>
<dbReference type="GO" id="GO:0012507">
    <property type="term" value="C:ER to Golgi transport vesicle membrane"/>
    <property type="evidence" value="ECO:0007669"/>
    <property type="project" value="TreeGrafter"/>
</dbReference>
<evidence type="ECO:0000313" key="8">
    <source>
        <dbReference type="Proteomes" id="UP001150538"/>
    </source>
</evidence>
<dbReference type="PANTHER" id="PTHR10013:SF0">
    <property type="entry name" value="GENERAL VESICULAR TRANSPORT FACTOR P115"/>
    <property type="match status" value="1"/>
</dbReference>
<evidence type="ECO:0000256" key="3">
    <source>
        <dbReference type="ARBA" id="ARBA00023054"/>
    </source>
</evidence>
<dbReference type="Proteomes" id="UP001150538">
    <property type="component" value="Unassembled WGS sequence"/>
</dbReference>
<dbReference type="GO" id="GO:0032259">
    <property type="term" value="P:methylation"/>
    <property type="evidence" value="ECO:0007669"/>
    <property type="project" value="UniProtKB-KW"/>
</dbReference>
<keyword evidence="8" id="KW-1185">Reference proteome</keyword>
<sequence length="1042" mass="115298">MNFLTGKFSALVSPSSESIQQQQRQRGPEETVQYLADQIETATLAEDKRAAIQTIKGLSRQYKKLVTEIALDPLLKAFIENDPENPKISEYILDTLNYLCSTEDEISSMRPESKGISFDATNRVISTDGVVATIYELLANPEHSVQFAAINLLALFTQTAGEKIQATVLEQPIHVDRIVDLMSSPQDFIRSKTVEVLIAMTQRDKTIQQIVAFKSIFEKIFAIIAEEGGIRGNIVIEDYLTLLKNLLDNNISNQNLFREMSWIKKLQEFIDLDSPLNNSPNALAMVDDDTDSDDYYNWSDEQQCRNMHMALEIVQMLLQPGISSTSDNQNEMQRCGIIPPLLQLALEALVPTAIRAQSLLALGALLSNSKRIQNIFQRTLITSTPVTEDGHEALPTHGKKLIPEPAIVIIIRLAVGPCPATINPHSYFRVRAAATQLIQFYLQNNDDAKLGLAATIIPPPTNPDHEESSGQGSSGGESAGSLVVTALVGRKDNCSADPLRTWFAASLLSVLLHNNNDCKMLALSYKITGSEDEDSNEPIPLINEIAYQCSQFVKKFGISTQPSSYSQIVISYLSLLSVWVYRSPTVVARYLDDGTNYQFLIQLITGSTPSFPLVQSMASFLLGIVYEFNTDPSTNVTRDSLYPILHKQASTDQMLLQVQSLHKHPYFSTARTLSMFPEKVLETSPAEIYFDPTVTEILVEHYETYRRQINTDPKSFPAPVGGLGSGVDASMTAGGISGDQPTVAMGSPQVPVSPRSVGSSTNLSVTASTVGSGAGAAIARATSPEQVAPNQQADIDALKKKLTTRNAKIVKLERTINDLKSQLHGAETAANEATEKAVKAAEETKALQEKQETLQQPPPPQVIEKTSPEDLNKISCLEQLVKDLQAKLDQSEQKAQEFDQQIETLKKKIEESEATLLRKENEWLGDLQMLEDQLEQSQNSNRDLELRLEENQRLYSALSPAHGDGDGNVQESKSGVVDEEREKIIRELKEQLKELETSQEDLMLLLGDQTEKISGYKQKLRELGHVVSDSEDEDEDLDDDDE</sequence>
<dbReference type="GO" id="GO:0048211">
    <property type="term" value="P:Golgi vesicle docking"/>
    <property type="evidence" value="ECO:0007669"/>
    <property type="project" value="TreeGrafter"/>
</dbReference>
<feature type="region of interest" description="Disordered" evidence="4">
    <location>
        <begin position="731"/>
        <end position="764"/>
    </location>
</feature>
<evidence type="ECO:0000256" key="2">
    <source>
        <dbReference type="ARBA" id="ARBA00023034"/>
    </source>
</evidence>
<keyword evidence="7" id="KW-0489">Methyltransferase</keyword>
<feature type="compositionally biased region" description="Basic and acidic residues" evidence="4">
    <location>
        <begin position="842"/>
        <end position="852"/>
    </location>
</feature>
<dbReference type="GO" id="GO:0005795">
    <property type="term" value="C:Golgi stack"/>
    <property type="evidence" value="ECO:0007669"/>
    <property type="project" value="TreeGrafter"/>
</dbReference>
<comment type="subcellular location">
    <subcellularLocation>
        <location evidence="1">Golgi apparatus</location>
    </subcellularLocation>
</comment>
<dbReference type="OrthoDB" id="198977at2759"/>
<feature type="region of interest" description="Disordered" evidence="4">
    <location>
        <begin position="455"/>
        <end position="478"/>
    </location>
</feature>
<reference evidence="7" key="1">
    <citation type="submission" date="2022-07" db="EMBL/GenBank/DDBJ databases">
        <title>Phylogenomic reconstructions and comparative analyses of Kickxellomycotina fungi.</title>
        <authorList>
            <person name="Reynolds N.K."/>
            <person name="Stajich J.E."/>
            <person name="Barry K."/>
            <person name="Grigoriev I.V."/>
            <person name="Crous P."/>
            <person name="Smith M.E."/>
        </authorList>
    </citation>
    <scope>NUCLEOTIDE SEQUENCE</scope>
    <source>
        <strain evidence="7">NBRC 100468</strain>
    </source>
</reference>
<dbReference type="GO" id="GO:0048280">
    <property type="term" value="P:vesicle fusion with Golgi apparatus"/>
    <property type="evidence" value="ECO:0007669"/>
    <property type="project" value="InterPro"/>
</dbReference>
<keyword evidence="7" id="KW-0808">Transferase</keyword>
<dbReference type="AlphaFoldDB" id="A0A9W8DQX3"/>
<dbReference type="InterPro" id="IPR006953">
    <property type="entry name" value="Vesicle_Uso1_P115_head"/>
</dbReference>
<feature type="compositionally biased region" description="Acidic residues" evidence="4">
    <location>
        <begin position="1029"/>
        <end position="1042"/>
    </location>
</feature>
<organism evidence="7 8">
    <name type="scientific">Mycoemilia scoparia</name>
    <dbReference type="NCBI Taxonomy" id="417184"/>
    <lineage>
        <taxon>Eukaryota</taxon>
        <taxon>Fungi</taxon>
        <taxon>Fungi incertae sedis</taxon>
        <taxon>Zoopagomycota</taxon>
        <taxon>Kickxellomycotina</taxon>
        <taxon>Kickxellomycetes</taxon>
        <taxon>Kickxellales</taxon>
        <taxon>Kickxellaceae</taxon>
        <taxon>Mycoemilia</taxon>
    </lineage>
</organism>
<feature type="region of interest" description="Disordered" evidence="4">
    <location>
        <begin position="958"/>
        <end position="980"/>
    </location>
</feature>
<dbReference type="EC" id="2.1.1.319" evidence="7"/>
<keyword evidence="2" id="KW-0333">Golgi apparatus</keyword>
<dbReference type="GO" id="GO:0006886">
    <property type="term" value="P:intracellular protein transport"/>
    <property type="evidence" value="ECO:0007669"/>
    <property type="project" value="InterPro"/>
</dbReference>
<dbReference type="InterPro" id="IPR016024">
    <property type="entry name" value="ARM-type_fold"/>
</dbReference>
<dbReference type="Gene3D" id="1.25.10.10">
    <property type="entry name" value="Leucine-rich Repeat Variant"/>
    <property type="match status" value="1"/>
</dbReference>
<dbReference type="GO" id="GO:0035242">
    <property type="term" value="F:protein-arginine omega-N asymmetric methyltransferase activity"/>
    <property type="evidence" value="ECO:0007669"/>
    <property type="project" value="UniProtKB-EC"/>
</dbReference>
<dbReference type="SUPFAM" id="SSF48371">
    <property type="entry name" value="ARM repeat"/>
    <property type="match status" value="2"/>
</dbReference>
<dbReference type="InterPro" id="IPR011989">
    <property type="entry name" value="ARM-like"/>
</dbReference>
<accession>A0A9W8DQX3</accession>
<dbReference type="GO" id="GO:0006888">
    <property type="term" value="P:endoplasmic reticulum to Golgi vesicle-mediated transport"/>
    <property type="evidence" value="ECO:0007669"/>
    <property type="project" value="TreeGrafter"/>
</dbReference>
<feature type="region of interest" description="Disordered" evidence="4">
    <location>
        <begin position="1023"/>
        <end position="1042"/>
    </location>
</feature>
<proteinExistence type="predicted"/>
<dbReference type="GO" id="GO:0000139">
    <property type="term" value="C:Golgi membrane"/>
    <property type="evidence" value="ECO:0007669"/>
    <property type="project" value="InterPro"/>
</dbReference>
<evidence type="ECO:0000259" key="6">
    <source>
        <dbReference type="Pfam" id="PF04871"/>
    </source>
</evidence>
<dbReference type="Pfam" id="PF04869">
    <property type="entry name" value="Uso1_p115_head"/>
    <property type="match status" value="1"/>
</dbReference>
<gene>
    <name evidence="7" type="primary">USO1</name>
    <name evidence="7" type="ORF">H4219_004584</name>
</gene>
<name>A0A9W8DQX3_9FUNG</name>
<protein>
    <submittedName>
        <fullName evidence="7">Vesicle-mediated ER to Golgi transport protein</fullName>
        <ecNumber evidence="7">2.1.1.319</ecNumber>
    </submittedName>
</protein>
<comment type="caution">
    <text evidence="7">The sequence shown here is derived from an EMBL/GenBank/DDBJ whole genome shotgun (WGS) entry which is preliminary data.</text>
</comment>
<feature type="region of interest" description="Disordered" evidence="4">
    <location>
        <begin position="842"/>
        <end position="866"/>
    </location>
</feature>
<dbReference type="Pfam" id="PF04871">
    <property type="entry name" value="Uso1_p115_C"/>
    <property type="match status" value="1"/>
</dbReference>
<dbReference type="GO" id="GO:0005783">
    <property type="term" value="C:endoplasmic reticulum"/>
    <property type="evidence" value="ECO:0007669"/>
    <property type="project" value="TreeGrafter"/>
</dbReference>
<evidence type="ECO:0000256" key="1">
    <source>
        <dbReference type="ARBA" id="ARBA00004555"/>
    </source>
</evidence>
<evidence type="ECO:0000259" key="5">
    <source>
        <dbReference type="Pfam" id="PF04869"/>
    </source>
</evidence>
<evidence type="ECO:0000313" key="7">
    <source>
        <dbReference type="EMBL" id="KAJ1914901.1"/>
    </source>
</evidence>
<dbReference type="EMBL" id="JANBPU010000174">
    <property type="protein sequence ID" value="KAJ1914901.1"/>
    <property type="molecule type" value="Genomic_DNA"/>
</dbReference>
<feature type="domain" description="Uso1/p115-like vesicle tethering protein C-terminal" evidence="6">
    <location>
        <begin position="889"/>
        <end position="1042"/>
    </location>
</feature>
<dbReference type="PANTHER" id="PTHR10013">
    <property type="entry name" value="GENERAL VESICULAR TRANSPORT FACTOR P115"/>
    <property type="match status" value="1"/>
</dbReference>
<evidence type="ECO:0000256" key="4">
    <source>
        <dbReference type="SAM" id="MobiDB-lite"/>
    </source>
</evidence>
<keyword evidence="3" id="KW-0175">Coiled coil</keyword>
<feature type="domain" description="Vesicle tethering protein Uso1/P115-like head" evidence="5">
    <location>
        <begin position="411"/>
        <end position="709"/>
    </location>
</feature>